<dbReference type="EMBL" id="JAUJEB010000005">
    <property type="protein sequence ID" value="MDN5214607.1"/>
    <property type="molecule type" value="Genomic_DNA"/>
</dbReference>
<keyword evidence="7" id="KW-1185">Reference proteome</keyword>
<dbReference type="Gene3D" id="2.60.40.1120">
    <property type="entry name" value="Carboxypeptidase-like, regulatory domain"/>
    <property type="match status" value="1"/>
</dbReference>
<dbReference type="SUPFAM" id="SSF103088">
    <property type="entry name" value="OmpA-like"/>
    <property type="match status" value="1"/>
</dbReference>
<evidence type="ECO:0000259" key="5">
    <source>
        <dbReference type="PROSITE" id="PS51123"/>
    </source>
</evidence>
<reference evidence="6" key="1">
    <citation type="submission" date="2023-06" db="EMBL/GenBank/DDBJ databases">
        <title>Genomic of Agaribacillus aureum.</title>
        <authorList>
            <person name="Wang G."/>
        </authorList>
    </citation>
    <scope>NUCLEOTIDE SEQUENCE</scope>
    <source>
        <strain evidence="6">BMA12</strain>
    </source>
</reference>
<accession>A0ABT8LCC8</accession>
<evidence type="ECO:0000313" key="7">
    <source>
        <dbReference type="Proteomes" id="UP001172083"/>
    </source>
</evidence>
<dbReference type="Gene3D" id="1.25.40.10">
    <property type="entry name" value="Tetratricopeptide repeat domain"/>
    <property type="match status" value="1"/>
</dbReference>
<dbReference type="InterPro" id="IPR011990">
    <property type="entry name" value="TPR-like_helical_dom_sf"/>
</dbReference>
<dbReference type="PANTHER" id="PTHR30329">
    <property type="entry name" value="STATOR ELEMENT OF FLAGELLAR MOTOR COMPLEX"/>
    <property type="match status" value="1"/>
</dbReference>
<gene>
    <name evidence="6" type="ORF">QQ020_21180</name>
</gene>
<evidence type="ECO:0000313" key="6">
    <source>
        <dbReference type="EMBL" id="MDN5214607.1"/>
    </source>
</evidence>
<dbReference type="Pfam" id="PF00691">
    <property type="entry name" value="OmpA"/>
    <property type="match status" value="1"/>
</dbReference>
<name>A0ABT8LCC8_9BACT</name>
<keyword evidence="3" id="KW-0998">Cell outer membrane</keyword>
<dbReference type="InterPro" id="IPR006665">
    <property type="entry name" value="OmpA-like"/>
</dbReference>
<dbReference type="Pfam" id="PF07676">
    <property type="entry name" value="PD40"/>
    <property type="match status" value="4"/>
</dbReference>
<dbReference type="InterPro" id="IPR011042">
    <property type="entry name" value="6-blade_b-propeller_TolB-like"/>
</dbReference>
<comment type="subcellular location">
    <subcellularLocation>
        <location evidence="1">Cell outer membrane</location>
    </subcellularLocation>
</comment>
<dbReference type="InterPro" id="IPR036737">
    <property type="entry name" value="OmpA-like_sf"/>
</dbReference>
<keyword evidence="2 4" id="KW-0472">Membrane</keyword>
<dbReference type="InterPro" id="IPR011659">
    <property type="entry name" value="WD40"/>
</dbReference>
<organism evidence="6 7">
    <name type="scientific">Agaribacillus aureus</name>
    <dbReference type="NCBI Taxonomy" id="3051825"/>
    <lineage>
        <taxon>Bacteria</taxon>
        <taxon>Pseudomonadati</taxon>
        <taxon>Bacteroidota</taxon>
        <taxon>Cytophagia</taxon>
        <taxon>Cytophagales</taxon>
        <taxon>Splendidivirgaceae</taxon>
        <taxon>Agaribacillus</taxon>
    </lineage>
</organism>
<protein>
    <submittedName>
        <fullName evidence="6">OmpA family protein</fullName>
    </submittedName>
</protein>
<dbReference type="RefSeq" id="WP_346759946.1">
    <property type="nucleotide sequence ID" value="NZ_JAUJEB010000005.1"/>
</dbReference>
<dbReference type="InterPro" id="IPR050330">
    <property type="entry name" value="Bact_OuterMem_StrucFunc"/>
</dbReference>
<dbReference type="PRINTS" id="PR01021">
    <property type="entry name" value="OMPADOMAIN"/>
</dbReference>
<dbReference type="SUPFAM" id="SSF82171">
    <property type="entry name" value="DPP6 N-terminal domain-like"/>
    <property type="match status" value="1"/>
</dbReference>
<evidence type="ECO:0000256" key="4">
    <source>
        <dbReference type="PROSITE-ProRule" id="PRU00473"/>
    </source>
</evidence>
<dbReference type="Gene3D" id="2.120.10.30">
    <property type="entry name" value="TolB, C-terminal domain"/>
    <property type="match status" value="1"/>
</dbReference>
<evidence type="ECO:0000256" key="2">
    <source>
        <dbReference type="ARBA" id="ARBA00023136"/>
    </source>
</evidence>
<dbReference type="PROSITE" id="PS51123">
    <property type="entry name" value="OMPA_2"/>
    <property type="match status" value="1"/>
</dbReference>
<dbReference type="CDD" id="cd07185">
    <property type="entry name" value="OmpA_C-like"/>
    <property type="match status" value="1"/>
</dbReference>
<dbReference type="SUPFAM" id="SSF48452">
    <property type="entry name" value="TPR-like"/>
    <property type="match status" value="1"/>
</dbReference>
<proteinExistence type="predicted"/>
<sequence>MLILTWSKVEGQGYKKLIKKGDKFYQKGYFDEAAEHYKRASDIIGGNVAIDYRLGMAYLEGSFKHEAMTYLKKVFDEFPEYNPDLEFYLAQAYQFSNNFEKALDHYLSFRPKAYDKFIIDQNIKQCNMGIEYVNNPKEVKIENLGSVVNSESHDYAPLISADESTLIFTSRRKGSNDDQLASDNNYYEDIYISRKSNGQWTTPEKLGENINTPYHDAAIAFAPDGKQVFIYYSVGNGDIFVSNFDGGNWSKPTPLNANINSRYRELSASLTADGKKLYFSSDRPGGHGGLDIYISELQDDGKWGPAINAGPKINTKEDEDAPFIHPEDNMLYFSSRGHFGMGGYDIFRSPYIKGKWGRPRNLGFPINTARDEIYFVIGASNTRGYYATAKEDGLGGNDIYSILMDQRDYVDLKKTKNVEIEETNEPEIDLKIEKSSKAPLVIFSGKVIDANTEKPIRAKLVLSDNSRNLVVAVKYTNPQNGTFELQIPANKNYGLTVEKDGYLFHSRSFKKRAILTDKSINATIRLKPADVGSRVILKNIFFDSGKSEIKPESISELDRIYQLLNRTPNLKVQINGHTDNVGDDNYNKALSRRRSKAVERYLISYGIDPSRLSSKGFGEEKPLVSNDDEIGGREINRRTEIEIIGN</sequence>
<dbReference type="PANTHER" id="PTHR30329:SF21">
    <property type="entry name" value="LIPOPROTEIN YIAD-RELATED"/>
    <property type="match status" value="1"/>
</dbReference>
<dbReference type="Gene3D" id="3.30.1330.60">
    <property type="entry name" value="OmpA-like domain"/>
    <property type="match status" value="1"/>
</dbReference>
<evidence type="ECO:0000256" key="1">
    <source>
        <dbReference type="ARBA" id="ARBA00004442"/>
    </source>
</evidence>
<feature type="domain" description="OmpA-like" evidence="5">
    <location>
        <begin position="529"/>
        <end position="646"/>
    </location>
</feature>
<evidence type="ECO:0000256" key="3">
    <source>
        <dbReference type="ARBA" id="ARBA00023237"/>
    </source>
</evidence>
<dbReference type="InterPro" id="IPR006664">
    <property type="entry name" value="OMP_bac"/>
</dbReference>
<dbReference type="Proteomes" id="UP001172083">
    <property type="component" value="Unassembled WGS sequence"/>
</dbReference>
<comment type="caution">
    <text evidence="6">The sequence shown here is derived from an EMBL/GenBank/DDBJ whole genome shotgun (WGS) entry which is preliminary data.</text>
</comment>